<evidence type="ECO:0000256" key="4">
    <source>
        <dbReference type="ARBA" id="ARBA00023125"/>
    </source>
</evidence>
<dbReference type="OrthoDB" id="9802426at2"/>
<keyword evidence="1 6" id="KW-0597">Phosphoprotein</keyword>
<dbReference type="Pfam" id="PF00072">
    <property type="entry name" value="Response_reg"/>
    <property type="match status" value="1"/>
</dbReference>
<evidence type="ECO:0000313" key="12">
    <source>
        <dbReference type="Proteomes" id="UP000185990"/>
    </source>
</evidence>
<keyword evidence="5" id="KW-0804">Transcription</keyword>
<dbReference type="Gene3D" id="6.10.250.690">
    <property type="match status" value="1"/>
</dbReference>
<feature type="DNA-binding region" description="OmpR/PhoB-type" evidence="7">
    <location>
        <begin position="125"/>
        <end position="222"/>
    </location>
</feature>
<evidence type="ECO:0000256" key="2">
    <source>
        <dbReference type="ARBA" id="ARBA00023012"/>
    </source>
</evidence>
<dbReference type="Gene3D" id="1.10.10.10">
    <property type="entry name" value="Winged helix-like DNA-binding domain superfamily/Winged helix DNA-binding domain"/>
    <property type="match status" value="1"/>
</dbReference>
<dbReference type="GO" id="GO:0000156">
    <property type="term" value="F:phosphorelay response regulator activity"/>
    <property type="evidence" value="ECO:0007669"/>
    <property type="project" value="TreeGrafter"/>
</dbReference>
<keyword evidence="4 7" id="KW-0238">DNA-binding</keyword>
<keyword evidence="2" id="KW-0902">Two-component regulatory system</keyword>
<evidence type="ECO:0000256" key="5">
    <source>
        <dbReference type="ARBA" id="ARBA00023163"/>
    </source>
</evidence>
<evidence type="ECO:0000259" key="9">
    <source>
        <dbReference type="PROSITE" id="PS51755"/>
    </source>
</evidence>
<dbReference type="GO" id="GO:0006355">
    <property type="term" value="P:regulation of DNA-templated transcription"/>
    <property type="evidence" value="ECO:0007669"/>
    <property type="project" value="InterPro"/>
</dbReference>
<dbReference type="GO" id="GO:0000976">
    <property type="term" value="F:transcription cis-regulatory region binding"/>
    <property type="evidence" value="ECO:0007669"/>
    <property type="project" value="TreeGrafter"/>
</dbReference>
<gene>
    <name evidence="10" type="ORF">BOH73_21170</name>
    <name evidence="11" type="ORF">BOH74_07095</name>
</gene>
<proteinExistence type="predicted"/>
<dbReference type="InterPro" id="IPR016032">
    <property type="entry name" value="Sig_transdc_resp-reg_C-effctor"/>
</dbReference>
<feature type="domain" description="OmpR/PhoB-type" evidence="9">
    <location>
        <begin position="125"/>
        <end position="222"/>
    </location>
</feature>
<dbReference type="Proteomes" id="UP000185990">
    <property type="component" value="Unassembled WGS sequence"/>
</dbReference>
<accession>A0A1Q4KCD0</accession>
<sequence>MYINVLLVEDNIDLAITLVEYLNISNIICDHARDGVSGLQLARAQRYDVILLDVMLPRMHGQKVCRALREDGGQTPILMLTSLDALQDKLDGFASGADDYLVKPFDLQELVARIRALSQRRSCQASLLQVADLCLNTASREVSRDNQPLHLSPTSWQLLECLMRASPAPVSRERLELAIWGDDPPDSNSLKVHMCRLRRSVDKGFKVPLIHTLAGVGFKLGVICDKA</sequence>
<dbReference type="InterPro" id="IPR039420">
    <property type="entry name" value="WalR-like"/>
</dbReference>
<name>A0A0M4RFR2_9PSED</name>
<keyword evidence="3" id="KW-0805">Transcription regulation</keyword>
<dbReference type="InterPro" id="IPR001867">
    <property type="entry name" value="OmpR/PhoB-type_DNA-bd"/>
</dbReference>
<dbReference type="Gene3D" id="3.40.50.2300">
    <property type="match status" value="1"/>
</dbReference>
<dbReference type="GO" id="GO:0032993">
    <property type="term" value="C:protein-DNA complex"/>
    <property type="evidence" value="ECO:0007669"/>
    <property type="project" value="TreeGrafter"/>
</dbReference>
<dbReference type="Proteomes" id="UP000186677">
    <property type="component" value="Unassembled WGS sequence"/>
</dbReference>
<evidence type="ECO:0000256" key="6">
    <source>
        <dbReference type="PROSITE-ProRule" id="PRU00169"/>
    </source>
</evidence>
<feature type="modified residue" description="4-aspartylphosphate" evidence="6">
    <location>
        <position position="53"/>
    </location>
</feature>
<organism evidence="11 12">
    <name type="scientific">Pseudomonas versuta</name>
    <dbReference type="NCBI Taxonomy" id="1788301"/>
    <lineage>
        <taxon>Bacteria</taxon>
        <taxon>Pseudomonadati</taxon>
        <taxon>Pseudomonadota</taxon>
        <taxon>Gammaproteobacteria</taxon>
        <taxon>Pseudomonadales</taxon>
        <taxon>Pseudomonadaceae</taxon>
        <taxon>Pseudomonas</taxon>
    </lineage>
</organism>
<dbReference type="RefSeq" id="WP_060691550.1">
    <property type="nucleotide sequence ID" value="NZ_CP012676.1"/>
</dbReference>
<dbReference type="SMART" id="SM00862">
    <property type="entry name" value="Trans_reg_C"/>
    <property type="match status" value="1"/>
</dbReference>
<evidence type="ECO:0000313" key="10">
    <source>
        <dbReference type="EMBL" id="OKA17952.1"/>
    </source>
</evidence>
<evidence type="ECO:0000256" key="3">
    <source>
        <dbReference type="ARBA" id="ARBA00023015"/>
    </source>
</evidence>
<dbReference type="PANTHER" id="PTHR48111:SF22">
    <property type="entry name" value="REGULATOR OF RPOS"/>
    <property type="match status" value="1"/>
</dbReference>
<dbReference type="SUPFAM" id="SSF46894">
    <property type="entry name" value="C-terminal effector domain of the bipartite response regulators"/>
    <property type="match status" value="1"/>
</dbReference>
<dbReference type="AlphaFoldDB" id="A0A0M4RFR2"/>
<dbReference type="InterPro" id="IPR011006">
    <property type="entry name" value="CheY-like_superfamily"/>
</dbReference>
<keyword evidence="13" id="KW-1185">Reference proteome</keyword>
<evidence type="ECO:0000313" key="13">
    <source>
        <dbReference type="Proteomes" id="UP000186677"/>
    </source>
</evidence>
<dbReference type="EMBL" id="MPJC01000022">
    <property type="protein sequence ID" value="OKA17952.1"/>
    <property type="molecule type" value="Genomic_DNA"/>
</dbReference>
<protein>
    <submittedName>
        <fullName evidence="11">Two-component system response regulator</fullName>
    </submittedName>
</protein>
<dbReference type="PANTHER" id="PTHR48111">
    <property type="entry name" value="REGULATOR OF RPOS"/>
    <property type="match status" value="1"/>
</dbReference>
<dbReference type="KEGG" id="ppsy:AOC04_05710"/>
<evidence type="ECO:0000259" key="8">
    <source>
        <dbReference type="PROSITE" id="PS50110"/>
    </source>
</evidence>
<dbReference type="CDD" id="cd00383">
    <property type="entry name" value="trans_reg_C"/>
    <property type="match status" value="1"/>
</dbReference>
<dbReference type="SMART" id="SM00448">
    <property type="entry name" value="REC"/>
    <property type="match status" value="1"/>
</dbReference>
<comment type="caution">
    <text evidence="11">The sequence shown here is derived from an EMBL/GenBank/DDBJ whole genome shotgun (WGS) entry which is preliminary data.</text>
</comment>
<evidence type="ECO:0000256" key="7">
    <source>
        <dbReference type="PROSITE-ProRule" id="PRU01091"/>
    </source>
</evidence>
<dbReference type="InterPro" id="IPR001789">
    <property type="entry name" value="Sig_transdc_resp-reg_receiver"/>
</dbReference>
<reference evidence="11 12" key="1">
    <citation type="submission" date="2016-11" db="EMBL/GenBank/DDBJ databases">
        <title>Draft genome of Pseudomonas versuta A4R1.12.</title>
        <authorList>
            <person name="See-Too W.-S."/>
        </authorList>
    </citation>
    <scope>NUCLEOTIDE SEQUENCE [LARGE SCALE GENOMIC DNA]</scope>
    <source>
        <strain evidence="11 12">A4R1.12</strain>
    </source>
</reference>
<evidence type="ECO:0000313" key="11">
    <source>
        <dbReference type="EMBL" id="OKA26086.1"/>
    </source>
</evidence>
<reference evidence="10 13" key="2">
    <citation type="submission" date="2016-11" db="EMBL/GenBank/DDBJ databases">
        <title>Draft genome of Pseudomonas versuta A4R1.5.</title>
        <authorList>
            <person name="See-Too W.-S."/>
        </authorList>
    </citation>
    <scope>NUCLEOTIDE SEQUENCE [LARGE SCALE GENOMIC DNA]</scope>
    <source>
        <strain evidence="10 13">A4R1.5</strain>
    </source>
</reference>
<dbReference type="PROSITE" id="PS51755">
    <property type="entry name" value="OMPR_PHOB"/>
    <property type="match status" value="1"/>
</dbReference>
<dbReference type="SUPFAM" id="SSF52172">
    <property type="entry name" value="CheY-like"/>
    <property type="match status" value="1"/>
</dbReference>
<dbReference type="PROSITE" id="PS50110">
    <property type="entry name" value="RESPONSE_REGULATORY"/>
    <property type="match status" value="1"/>
</dbReference>
<evidence type="ECO:0000256" key="1">
    <source>
        <dbReference type="ARBA" id="ARBA00022553"/>
    </source>
</evidence>
<dbReference type="EMBL" id="MPJD01000013">
    <property type="protein sequence ID" value="OKA26086.1"/>
    <property type="molecule type" value="Genomic_DNA"/>
</dbReference>
<dbReference type="GO" id="GO:0005829">
    <property type="term" value="C:cytosol"/>
    <property type="evidence" value="ECO:0007669"/>
    <property type="project" value="TreeGrafter"/>
</dbReference>
<dbReference type="FunFam" id="1.10.10.10:FF:000058">
    <property type="entry name" value="DNA-binding response OmpR family regulator"/>
    <property type="match status" value="1"/>
</dbReference>
<dbReference type="InterPro" id="IPR036388">
    <property type="entry name" value="WH-like_DNA-bd_sf"/>
</dbReference>
<feature type="domain" description="Response regulatory" evidence="8">
    <location>
        <begin position="4"/>
        <end position="118"/>
    </location>
</feature>
<dbReference type="Pfam" id="PF00486">
    <property type="entry name" value="Trans_reg_C"/>
    <property type="match status" value="1"/>
</dbReference>
<accession>A0A0M4RFR2</accession>